<organism evidence="1 3">
    <name type="scientific">Rotaria magnacalcarata</name>
    <dbReference type="NCBI Taxonomy" id="392030"/>
    <lineage>
        <taxon>Eukaryota</taxon>
        <taxon>Metazoa</taxon>
        <taxon>Spiralia</taxon>
        <taxon>Gnathifera</taxon>
        <taxon>Rotifera</taxon>
        <taxon>Eurotatoria</taxon>
        <taxon>Bdelloidea</taxon>
        <taxon>Philodinida</taxon>
        <taxon>Philodinidae</taxon>
        <taxon>Rotaria</taxon>
    </lineage>
</organism>
<gene>
    <name evidence="1" type="ORF">MBJ925_LOCUS27197</name>
    <name evidence="2" type="ORF">SMN809_LOCUS472</name>
</gene>
<dbReference type="AlphaFoldDB" id="A0A816VS90"/>
<accession>A0A816VS90</accession>
<evidence type="ECO:0000313" key="1">
    <source>
        <dbReference type="EMBL" id="CAF2128662.1"/>
    </source>
</evidence>
<proteinExistence type="predicted"/>
<dbReference type="Proteomes" id="UP000663824">
    <property type="component" value="Unassembled WGS sequence"/>
</dbReference>
<dbReference type="EMBL" id="CAJOBI010000049">
    <property type="protein sequence ID" value="CAF3787918.1"/>
    <property type="molecule type" value="Genomic_DNA"/>
</dbReference>
<name>A0A816VS90_9BILA</name>
<protein>
    <submittedName>
        <fullName evidence="1">Uncharacterized protein</fullName>
    </submittedName>
</protein>
<dbReference type="EMBL" id="CAJNRE010014561">
    <property type="protein sequence ID" value="CAF2128662.1"/>
    <property type="molecule type" value="Genomic_DNA"/>
</dbReference>
<comment type="caution">
    <text evidence="1">The sequence shown here is derived from an EMBL/GenBank/DDBJ whole genome shotgun (WGS) entry which is preliminary data.</text>
</comment>
<reference evidence="1" key="1">
    <citation type="submission" date="2021-02" db="EMBL/GenBank/DDBJ databases">
        <authorList>
            <person name="Nowell W R."/>
        </authorList>
    </citation>
    <scope>NUCLEOTIDE SEQUENCE</scope>
</reference>
<evidence type="ECO:0000313" key="2">
    <source>
        <dbReference type="EMBL" id="CAF3787918.1"/>
    </source>
</evidence>
<sequence length="98" mass="11631">MEKIEYIFNPDHYRMFLGQLGTVENRQMESAFQSNLGMENSPKERQLVLDRLDTLCQQVSHNRRRARIVRMWHGYRKNILLNLLSDGFATLGFLDDGW</sequence>
<dbReference type="Proteomes" id="UP000676336">
    <property type="component" value="Unassembled WGS sequence"/>
</dbReference>
<evidence type="ECO:0000313" key="3">
    <source>
        <dbReference type="Proteomes" id="UP000663824"/>
    </source>
</evidence>